<evidence type="ECO:0000256" key="1">
    <source>
        <dbReference type="SAM" id="SignalP"/>
    </source>
</evidence>
<evidence type="ECO:0008006" key="4">
    <source>
        <dbReference type="Google" id="ProtNLM"/>
    </source>
</evidence>
<sequence>MTRTNPVLPTAALFLSTALCGSALAEDEVPVDPAEVADTDTIYVLSLGLETVRGRFVKKTTTPDGRPYNFVDCYPTDQLRNLPPGNYKPDPHSNVCAASSATGTWAKMVAVEPYSWEAPKDITVAFAGGSALLDCFAPIASQEMALAPGWEEALGGVAELKGELAGGYADVLSATKDDFGGYGVTLTPDQWAAIGVTAPATGMVDLALPRDSVRLAQEDGAWIATVTPDGCKRALGATDLTDATFVPTGLGNNLPDLAIPSFERVSPASQ</sequence>
<organism evidence="2 3">
    <name type="scientific">Jannaschia pagri</name>
    <dbReference type="NCBI Taxonomy" id="2829797"/>
    <lineage>
        <taxon>Bacteria</taxon>
        <taxon>Pseudomonadati</taxon>
        <taxon>Pseudomonadota</taxon>
        <taxon>Alphaproteobacteria</taxon>
        <taxon>Rhodobacterales</taxon>
        <taxon>Roseobacteraceae</taxon>
        <taxon>Jannaschia</taxon>
    </lineage>
</organism>
<feature type="signal peptide" evidence="1">
    <location>
        <begin position="1"/>
        <end position="25"/>
    </location>
</feature>
<dbReference type="RefSeq" id="WP_220746942.1">
    <property type="nucleotide sequence ID" value="NZ_BPFH01000001.1"/>
</dbReference>
<evidence type="ECO:0000313" key="2">
    <source>
        <dbReference type="EMBL" id="GIT93394.1"/>
    </source>
</evidence>
<dbReference type="EMBL" id="BPFH01000001">
    <property type="protein sequence ID" value="GIT93394.1"/>
    <property type="molecule type" value="Genomic_DNA"/>
</dbReference>
<keyword evidence="3" id="KW-1185">Reference proteome</keyword>
<accession>A0ABQ4NG41</accession>
<name>A0ABQ4NG41_9RHOB</name>
<gene>
    <name evidence="2" type="ORF">JANAI62_00170</name>
</gene>
<protein>
    <recommendedName>
        <fullName evidence="4">Secreted protein</fullName>
    </recommendedName>
</protein>
<comment type="caution">
    <text evidence="2">The sequence shown here is derived from an EMBL/GenBank/DDBJ whole genome shotgun (WGS) entry which is preliminary data.</text>
</comment>
<evidence type="ECO:0000313" key="3">
    <source>
        <dbReference type="Proteomes" id="UP000786693"/>
    </source>
</evidence>
<keyword evidence="1" id="KW-0732">Signal</keyword>
<feature type="chain" id="PRO_5045085583" description="Secreted protein" evidence="1">
    <location>
        <begin position="26"/>
        <end position="270"/>
    </location>
</feature>
<proteinExistence type="predicted"/>
<dbReference type="Proteomes" id="UP000786693">
    <property type="component" value="Unassembled WGS sequence"/>
</dbReference>
<reference evidence="2 3" key="1">
    <citation type="submission" date="2021-05" db="EMBL/GenBank/DDBJ databases">
        <title>Bacteria Genome sequencing.</title>
        <authorList>
            <person name="Takabe Y."/>
            <person name="Nakajima Y."/>
            <person name="Suzuki S."/>
            <person name="Shiozaki T."/>
        </authorList>
    </citation>
    <scope>NUCLEOTIDE SEQUENCE [LARGE SCALE GENOMIC DNA]</scope>
    <source>
        <strain evidence="2 3">AI_62</strain>
    </source>
</reference>